<feature type="compositionally biased region" description="Gly residues" evidence="3">
    <location>
        <begin position="33"/>
        <end position="45"/>
    </location>
</feature>
<dbReference type="GO" id="GO:0016491">
    <property type="term" value="F:oxidoreductase activity"/>
    <property type="evidence" value="ECO:0007669"/>
    <property type="project" value="UniProtKB-ARBA"/>
</dbReference>
<dbReference type="GO" id="GO:0020037">
    <property type="term" value="F:heme binding"/>
    <property type="evidence" value="ECO:0007669"/>
    <property type="project" value="InterPro"/>
</dbReference>
<accession>A0A382FVH7</accession>
<protein>
    <recommendedName>
        <fullName evidence="5">Tryptophan 2,3-dioxygenase</fullName>
    </recommendedName>
</protein>
<dbReference type="Gene3D" id="1.20.58.480">
    <property type="match status" value="1"/>
</dbReference>
<proteinExistence type="predicted"/>
<dbReference type="GO" id="GO:0019441">
    <property type="term" value="P:L-tryptophan catabolic process to kynurenine"/>
    <property type="evidence" value="ECO:0007669"/>
    <property type="project" value="InterPro"/>
</dbReference>
<keyword evidence="1" id="KW-0479">Metal-binding</keyword>
<feature type="region of interest" description="Disordered" evidence="3">
    <location>
        <begin position="28"/>
        <end position="65"/>
    </location>
</feature>
<reference evidence="4" key="1">
    <citation type="submission" date="2018-05" db="EMBL/GenBank/DDBJ databases">
        <authorList>
            <person name="Lanie J.A."/>
            <person name="Ng W.-L."/>
            <person name="Kazmierczak K.M."/>
            <person name="Andrzejewski T.M."/>
            <person name="Davidsen T.M."/>
            <person name="Wayne K.J."/>
            <person name="Tettelin H."/>
            <person name="Glass J.I."/>
            <person name="Rusch D."/>
            <person name="Podicherti R."/>
            <person name="Tsui H.-C.T."/>
            <person name="Winkler M.E."/>
        </authorList>
    </citation>
    <scope>NUCLEOTIDE SEQUENCE</scope>
</reference>
<feature type="non-terminal residue" evidence="4">
    <location>
        <position position="1"/>
    </location>
</feature>
<name>A0A382FVH7_9ZZZZ</name>
<dbReference type="AlphaFoldDB" id="A0A382FVH7"/>
<evidence type="ECO:0008006" key="5">
    <source>
        <dbReference type="Google" id="ProtNLM"/>
    </source>
</evidence>
<evidence type="ECO:0000256" key="2">
    <source>
        <dbReference type="ARBA" id="ARBA00023004"/>
    </source>
</evidence>
<feature type="compositionally biased region" description="Basic and acidic residues" evidence="3">
    <location>
        <begin position="54"/>
        <end position="65"/>
    </location>
</feature>
<dbReference type="EMBL" id="UINC01051748">
    <property type="protein sequence ID" value="SVB66273.1"/>
    <property type="molecule type" value="Genomic_DNA"/>
</dbReference>
<organism evidence="4">
    <name type="scientific">marine metagenome</name>
    <dbReference type="NCBI Taxonomy" id="408172"/>
    <lineage>
        <taxon>unclassified sequences</taxon>
        <taxon>metagenomes</taxon>
        <taxon>ecological metagenomes</taxon>
    </lineage>
</organism>
<sequence length="65" mass="7400">NECLEQIRVFRALHLKYADVYINKQARRKDSSGFGGGSTITGTGGTPFMSYLKRHQDETEKQKVH</sequence>
<dbReference type="Pfam" id="PF01231">
    <property type="entry name" value="IDO"/>
    <property type="match status" value="1"/>
</dbReference>
<keyword evidence="2" id="KW-0408">Iron</keyword>
<dbReference type="GO" id="GO:0046872">
    <property type="term" value="F:metal ion binding"/>
    <property type="evidence" value="ECO:0007669"/>
    <property type="project" value="UniProtKB-KW"/>
</dbReference>
<evidence type="ECO:0000256" key="3">
    <source>
        <dbReference type="SAM" id="MobiDB-lite"/>
    </source>
</evidence>
<evidence type="ECO:0000256" key="1">
    <source>
        <dbReference type="ARBA" id="ARBA00022723"/>
    </source>
</evidence>
<dbReference type="InterPro" id="IPR037217">
    <property type="entry name" value="Trp/Indoleamine_2_3_dOase-like"/>
</dbReference>
<gene>
    <name evidence="4" type="ORF">METZ01_LOCUS219127</name>
</gene>
<dbReference type="SUPFAM" id="SSF140959">
    <property type="entry name" value="Indolic compounds 2,3-dioxygenase-like"/>
    <property type="match status" value="1"/>
</dbReference>
<evidence type="ECO:0000313" key="4">
    <source>
        <dbReference type="EMBL" id="SVB66273.1"/>
    </source>
</evidence>
<dbReference type="InterPro" id="IPR000898">
    <property type="entry name" value="Indolamine_dOase"/>
</dbReference>